<sequence length="934" mass="91442">MRGPSSWLFFDGRSLMKRPRRLRSFSLYQKVVAGILSGLLPLTTLPDLALALPHGGVVAKGQATLGYSTGRLLITQTTSSATFDWGSFTVKSGQSVVYKTPGSSSVSMNYIGGTTPSSIDGRVTSNGILYFMNPNGLIFGSGSVVSAAGVMAFGAGTPWGKPTGAVSNAGVLTATDNGTVALVGSSVTNTGTITAPGGEVLLAAGSTVTPISATEGSSLSVATTGGGLVDDSGILSAETTNGKTGTILLQSGMETGTVTLASTAVLDASAPNGGNGGKVFINGSGVVLNNIEPINVSASYGAKGTVRIDPNYILSGTTLDICNAAGLEYLDGNHSSYLADTIILEANMNLGGSYGWTPLGTSSSSAFTGTFNGNGYLVSGYTITATGNNGTGFIGYLGSGGVVKNLGVAGTVTGGSYGAVGGVVGANFGTVEISYNSGNVTGSGNAVGGVIGDNGSGGKVTTSYNTGKVSGNAYVGGVVGDNSSGTVETSSNMGSVTGSGNDVGGVVGDNSSGTVETSYNTRSVSGGSYVGGVVGDNSGMVEISYNTGSVTGSGNEVGGVVGINYETVKTSYNTGKVIGSSSVGGIIGCNDGTTAIVETSYNTGSVSGGFSGGIVGANYATVQYSYNTGSVSGGSSGGVVGNNCGRVDNTYYNISVSYGSGAIAGGITSGTGILNNNGISPSDFSVTTSATAGVLNLGRFNTWGSGAFNSSATSAPWYEGTVSGFSSTAPMLVSDLPSATVTGNGSSVYSGSMVSPGYTATYTMGGTTLSPNVTVTTAVGPNAGSYANTPSYILSAPPTQTSVDSVSVVSGTWTITPATSTSGSGSSGSSTINGLSGSATIGGLSGSSTSPGVTITQIVPEYQTVLGFDNVVTPSEAPASTSSSGSSPSPVPSGSATTLFSSGGTTLMLLQPTEDGMTGEGILSDEPATPSNQP</sequence>
<reference evidence="3 4" key="1">
    <citation type="journal article" date="2009" name="Appl. Environ. Microbiol.">
        <title>Community genomic and proteomic analyses of chemoautotrophic iron-oxidizing "Leptospirillum rubarum" (Group II) and "Leptospirillum ferrodiazotrophum" (Group III) bacteria in acid mine drainage biofilms.</title>
        <authorList>
            <person name="Goltsman D.S."/>
            <person name="Denef V.J."/>
            <person name="Singer S.W."/>
            <person name="VerBerkmoes N.C."/>
            <person name="Lefsrud M."/>
            <person name="Mueller R.S."/>
            <person name="Dick G.J."/>
            <person name="Sun C.L."/>
            <person name="Wheeler K.E."/>
            <person name="Zemla A."/>
            <person name="Baker B.J."/>
            <person name="Hauser L."/>
            <person name="Land M."/>
            <person name="Shah M.B."/>
            <person name="Thelen M.P."/>
            <person name="Hettich R.L."/>
            <person name="Banfield J.F."/>
        </authorList>
    </citation>
    <scope>NUCLEOTIDE SEQUENCE [LARGE SCALE GENOMIC DNA]</scope>
</reference>
<feature type="region of interest" description="Disordered" evidence="1">
    <location>
        <begin position="486"/>
        <end position="507"/>
    </location>
</feature>
<proteinExistence type="predicted"/>
<dbReference type="Gene3D" id="2.160.20.110">
    <property type="match status" value="2"/>
</dbReference>
<feature type="region of interest" description="Disordered" evidence="1">
    <location>
        <begin position="875"/>
        <end position="934"/>
    </location>
</feature>
<gene>
    <name evidence="3" type="ORF">UBAL3_78920046</name>
</gene>
<dbReference type="InterPro" id="IPR050909">
    <property type="entry name" value="Bact_Autotransporter_VF"/>
</dbReference>
<protein>
    <submittedName>
        <fullName evidence="3">Putative filamentous hemeagglutinin family protein</fullName>
    </submittedName>
</protein>
<dbReference type="PANTHER" id="PTHR12338">
    <property type="entry name" value="AUTOTRANSPORTER"/>
    <property type="match status" value="1"/>
</dbReference>
<keyword evidence="4" id="KW-1185">Reference proteome</keyword>
<evidence type="ECO:0000256" key="1">
    <source>
        <dbReference type="SAM" id="MobiDB-lite"/>
    </source>
</evidence>
<evidence type="ECO:0000259" key="2">
    <source>
        <dbReference type="SMART" id="SM00912"/>
    </source>
</evidence>
<dbReference type="Proteomes" id="UP000009374">
    <property type="component" value="Unassembled WGS sequence"/>
</dbReference>
<organism evidence="3 4">
    <name type="scientific">Leptospirillum ferrodiazotrophum</name>
    <dbReference type="NCBI Taxonomy" id="412449"/>
    <lineage>
        <taxon>Bacteria</taxon>
        <taxon>Pseudomonadati</taxon>
        <taxon>Nitrospirota</taxon>
        <taxon>Nitrospiria</taxon>
        <taxon>Nitrospirales</taxon>
        <taxon>Nitrospiraceae</taxon>
        <taxon>Leptospirillum</taxon>
    </lineage>
</organism>
<name>C6HV82_9BACT</name>
<accession>C6HV82</accession>
<evidence type="ECO:0000313" key="4">
    <source>
        <dbReference type="Proteomes" id="UP000009374"/>
    </source>
</evidence>
<dbReference type="NCBIfam" id="TIGR01901">
    <property type="entry name" value="adhes_NPXG"/>
    <property type="match status" value="1"/>
</dbReference>
<dbReference type="AlphaFoldDB" id="C6HV82"/>
<dbReference type="InterPro" id="IPR011050">
    <property type="entry name" value="Pectin_lyase_fold/virulence"/>
</dbReference>
<dbReference type="InterPro" id="IPR008638">
    <property type="entry name" value="FhaB/CdiA-like_TPS"/>
</dbReference>
<dbReference type="InterPro" id="IPR012334">
    <property type="entry name" value="Pectin_lyas_fold"/>
</dbReference>
<dbReference type="SMART" id="SM00912">
    <property type="entry name" value="Haemagg_act"/>
    <property type="match status" value="1"/>
</dbReference>
<dbReference type="EMBL" id="GG693862">
    <property type="protein sequence ID" value="EES53456.1"/>
    <property type="molecule type" value="Genomic_DNA"/>
</dbReference>
<dbReference type="PANTHER" id="PTHR12338:SF5">
    <property type="entry name" value="ANTIGEN 43-RELATED"/>
    <property type="match status" value="1"/>
</dbReference>
<dbReference type="SUPFAM" id="SSF51126">
    <property type="entry name" value="Pectin lyase-like"/>
    <property type="match status" value="1"/>
</dbReference>
<dbReference type="Gene3D" id="2.160.20.10">
    <property type="entry name" value="Single-stranded right-handed beta-helix, Pectin lyase-like"/>
    <property type="match status" value="1"/>
</dbReference>
<evidence type="ECO:0000313" key="3">
    <source>
        <dbReference type="EMBL" id="EES53456.1"/>
    </source>
</evidence>
<feature type="domain" description="Filamentous haemagglutinin FhaB/tRNA nuclease CdiA-like TPS" evidence="2">
    <location>
        <begin position="49"/>
        <end position="154"/>
    </location>
</feature>
<dbReference type="Pfam" id="PF05860">
    <property type="entry name" value="TPS"/>
    <property type="match status" value="1"/>
</dbReference>
<feature type="compositionally biased region" description="Low complexity" evidence="1">
    <location>
        <begin position="875"/>
        <end position="898"/>
    </location>
</feature>